<protein>
    <submittedName>
        <fullName evidence="2">Uncharacterized protein</fullName>
    </submittedName>
</protein>
<feature type="region of interest" description="Disordered" evidence="1">
    <location>
        <begin position="19"/>
        <end position="45"/>
    </location>
</feature>
<dbReference type="EMBL" id="HBNS01044929">
    <property type="protein sequence ID" value="CAE4644836.1"/>
    <property type="molecule type" value="Transcribed_RNA"/>
</dbReference>
<name>A0A7S4SGF0_9STRA</name>
<evidence type="ECO:0000256" key="1">
    <source>
        <dbReference type="SAM" id="MobiDB-lite"/>
    </source>
</evidence>
<proteinExistence type="predicted"/>
<organism evidence="2">
    <name type="scientific">Ditylum brightwellii</name>
    <dbReference type="NCBI Taxonomy" id="49249"/>
    <lineage>
        <taxon>Eukaryota</taxon>
        <taxon>Sar</taxon>
        <taxon>Stramenopiles</taxon>
        <taxon>Ochrophyta</taxon>
        <taxon>Bacillariophyta</taxon>
        <taxon>Mediophyceae</taxon>
        <taxon>Lithodesmiophycidae</taxon>
        <taxon>Lithodesmiales</taxon>
        <taxon>Lithodesmiaceae</taxon>
        <taxon>Ditylum</taxon>
    </lineage>
</organism>
<reference evidence="2" key="1">
    <citation type="submission" date="2021-01" db="EMBL/GenBank/DDBJ databases">
        <authorList>
            <person name="Corre E."/>
            <person name="Pelletier E."/>
            <person name="Niang G."/>
            <person name="Scheremetjew M."/>
            <person name="Finn R."/>
            <person name="Kale V."/>
            <person name="Holt S."/>
            <person name="Cochrane G."/>
            <person name="Meng A."/>
            <person name="Brown T."/>
            <person name="Cohen L."/>
        </authorList>
    </citation>
    <scope>NUCLEOTIDE SEQUENCE</scope>
    <source>
        <strain evidence="2">GSO104</strain>
    </source>
</reference>
<evidence type="ECO:0000313" key="2">
    <source>
        <dbReference type="EMBL" id="CAE4644836.1"/>
    </source>
</evidence>
<dbReference type="AlphaFoldDB" id="A0A7S4SGF0"/>
<gene>
    <name evidence="2" type="ORF">DBRI00130_LOCUS34789</name>
</gene>
<accession>A0A7S4SGF0</accession>
<sequence>MGSNALGKLYLKACNIRHNAPPVPHNEPKTVNGLRTKDVPSSLSDDNDDKRVVVFFVAKRVLSGVTKGLNLISTIDSDDDDFAVIMTRVKDDVGQNPQAKENRHPVTKRKRMMMEMVIIVFFKIRWIRFNSNNITLTNLSRMDKQ</sequence>